<accession>A0A9D1ZJZ4</accession>
<organism evidence="2 3">
    <name type="scientific">Candidatus Bacteroides pullicola</name>
    <dbReference type="NCBI Taxonomy" id="2838475"/>
    <lineage>
        <taxon>Bacteria</taxon>
        <taxon>Pseudomonadati</taxon>
        <taxon>Bacteroidota</taxon>
        <taxon>Bacteroidia</taxon>
        <taxon>Bacteroidales</taxon>
        <taxon>Bacteroidaceae</taxon>
        <taxon>Bacteroides</taxon>
    </lineage>
</organism>
<proteinExistence type="predicted"/>
<dbReference type="AlphaFoldDB" id="A0A9D1ZJZ4"/>
<dbReference type="Proteomes" id="UP000886851">
    <property type="component" value="Unassembled WGS sequence"/>
</dbReference>
<evidence type="ECO:0000256" key="1">
    <source>
        <dbReference type="SAM" id="MobiDB-lite"/>
    </source>
</evidence>
<reference evidence="2" key="1">
    <citation type="journal article" date="2021" name="PeerJ">
        <title>Extensive microbial diversity within the chicken gut microbiome revealed by metagenomics and culture.</title>
        <authorList>
            <person name="Gilroy R."/>
            <person name="Ravi A."/>
            <person name="Getino M."/>
            <person name="Pursley I."/>
            <person name="Horton D.L."/>
            <person name="Alikhan N.F."/>
            <person name="Baker D."/>
            <person name="Gharbi K."/>
            <person name="Hall N."/>
            <person name="Watson M."/>
            <person name="Adriaenssens E.M."/>
            <person name="Foster-Nyarko E."/>
            <person name="Jarju S."/>
            <person name="Secka A."/>
            <person name="Antonio M."/>
            <person name="Oren A."/>
            <person name="Chaudhuri R.R."/>
            <person name="La Ragione R."/>
            <person name="Hildebrand F."/>
            <person name="Pallen M.J."/>
        </authorList>
    </citation>
    <scope>NUCLEOTIDE SEQUENCE</scope>
    <source>
        <strain evidence="2">Gambia2-208</strain>
    </source>
</reference>
<feature type="region of interest" description="Disordered" evidence="1">
    <location>
        <begin position="1"/>
        <end position="23"/>
    </location>
</feature>
<name>A0A9D1ZJZ4_9BACE</name>
<comment type="caution">
    <text evidence="2">The sequence shown here is derived from an EMBL/GenBank/DDBJ whole genome shotgun (WGS) entry which is preliminary data.</text>
</comment>
<gene>
    <name evidence="2" type="ORF">H9824_09435</name>
</gene>
<protein>
    <submittedName>
        <fullName evidence="2">Uncharacterized protein</fullName>
    </submittedName>
</protein>
<sequence>MMTAACSDDNVVNDNPTPDPDPVESNVVTLDVVDGASQADRIHMVPQTKAVGGVKKNRLNFVAAIDAPEERQGKKWSTTSIFIENEAGTENTVYITWHSDRQATDPATVWGGALDVINFEVPSNPTVDNPLADLEIKGSYINDDLMKFEHVMKVEGVTFETPNGGTTTADALFLSATHAEKGAVVARVPMFNPSRAEIIGMPGTSVNCVAQLGNNLVAVTGFKGTWATFSPSAEAVDYDYDDLNNNAWLKLGQDLSEGFGGKYIAIDENGRGYVLRTDDGEAQILGASSGRLVVGGMAPLISDWKVGENYDPATDQWTTGKEESQLQGKHVMVVKDGYAYVGAGLNGLRVYRLSDGMEVKNFDDEKGGPNTIGLCIDDNLLYAATGSGLRVYQMLGNGQLELYAFEVEEYDANGLPNSMNPPTTMDEGEATPGHHSANFVTVLTSGSDKYIFVAYGQDGVRVYKLIPDATGEVEEVTE</sequence>
<dbReference type="SUPFAM" id="SSF101898">
    <property type="entry name" value="NHL repeat"/>
    <property type="match status" value="1"/>
</dbReference>
<evidence type="ECO:0000313" key="3">
    <source>
        <dbReference type="Proteomes" id="UP000886851"/>
    </source>
</evidence>
<evidence type="ECO:0000313" key="2">
    <source>
        <dbReference type="EMBL" id="HIY88911.1"/>
    </source>
</evidence>
<reference evidence="2" key="2">
    <citation type="submission" date="2021-04" db="EMBL/GenBank/DDBJ databases">
        <authorList>
            <person name="Gilroy R."/>
        </authorList>
    </citation>
    <scope>NUCLEOTIDE SEQUENCE</scope>
    <source>
        <strain evidence="2">Gambia2-208</strain>
    </source>
</reference>
<dbReference type="EMBL" id="DXCV01000062">
    <property type="protein sequence ID" value="HIY88911.1"/>
    <property type="molecule type" value="Genomic_DNA"/>
</dbReference>